<keyword evidence="2" id="KW-1185">Reference proteome</keyword>
<evidence type="ECO:0000313" key="1">
    <source>
        <dbReference type="EMBL" id="KAK9731890.1"/>
    </source>
</evidence>
<name>A0AAW1LDP4_POPJA</name>
<comment type="caution">
    <text evidence="1">The sequence shown here is derived from an EMBL/GenBank/DDBJ whole genome shotgun (WGS) entry which is preliminary data.</text>
</comment>
<reference evidence="1 2" key="1">
    <citation type="journal article" date="2024" name="BMC Genomics">
        <title>De novo assembly and annotation of Popillia japonica's genome with initial clues to its potential as an invasive pest.</title>
        <authorList>
            <person name="Cucini C."/>
            <person name="Boschi S."/>
            <person name="Funari R."/>
            <person name="Cardaioli E."/>
            <person name="Iannotti N."/>
            <person name="Marturano G."/>
            <person name="Paoli F."/>
            <person name="Bruttini M."/>
            <person name="Carapelli A."/>
            <person name="Frati F."/>
            <person name="Nardi F."/>
        </authorList>
    </citation>
    <scope>NUCLEOTIDE SEQUENCE [LARGE SCALE GENOMIC DNA]</scope>
    <source>
        <strain evidence="1">DMR45628</strain>
    </source>
</reference>
<organism evidence="1 2">
    <name type="scientific">Popillia japonica</name>
    <name type="common">Japanese beetle</name>
    <dbReference type="NCBI Taxonomy" id="7064"/>
    <lineage>
        <taxon>Eukaryota</taxon>
        <taxon>Metazoa</taxon>
        <taxon>Ecdysozoa</taxon>
        <taxon>Arthropoda</taxon>
        <taxon>Hexapoda</taxon>
        <taxon>Insecta</taxon>
        <taxon>Pterygota</taxon>
        <taxon>Neoptera</taxon>
        <taxon>Endopterygota</taxon>
        <taxon>Coleoptera</taxon>
        <taxon>Polyphaga</taxon>
        <taxon>Scarabaeiformia</taxon>
        <taxon>Scarabaeidae</taxon>
        <taxon>Rutelinae</taxon>
        <taxon>Popillia</taxon>
    </lineage>
</organism>
<protein>
    <submittedName>
        <fullName evidence="1">Uncharacterized protein</fullName>
    </submittedName>
</protein>
<dbReference type="Proteomes" id="UP001458880">
    <property type="component" value="Unassembled WGS sequence"/>
</dbReference>
<proteinExistence type="predicted"/>
<sequence>MKARNWSSWFKGITKSLELDYHFHKKALMMIEIFEYATEKVLEVCLSKVAFSEVAVYWDEVRNTWGALEISGNIDSNITIGNNLGGDEDIETTEYLSDDDIPQIVANSFISTPSSKRLAGKSPLSLTDSLPIKACCVDVSGISPSPPLSRSARTCCTEDCVRRGRSDLYRVVNILSSSLDSGSGNAVSTSSYFTSSVSCLIGLVAEVAVSTSSYFTSSVSCLIGLVAEVDVSDCCCCCWDSV</sequence>
<dbReference type="AlphaFoldDB" id="A0AAW1LDP4"/>
<accession>A0AAW1LDP4</accession>
<evidence type="ECO:0000313" key="2">
    <source>
        <dbReference type="Proteomes" id="UP001458880"/>
    </source>
</evidence>
<gene>
    <name evidence="1" type="ORF">QE152_g13273</name>
</gene>
<dbReference type="EMBL" id="JASPKY010000125">
    <property type="protein sequence ID" value="KAK9731890.1"/>
    <property type="molecule type" value="Genomic_DNA"/>
</dbReference>